<evidence type="ECO:0000313" key="4">
    <source>
        <dbReference type="Proteomes" id="UP000198640"/>
    </source>
</evidence>
<gene>
    <name evidence="3" type="ORF">SAMN05421881_10995</name>
</gene>
<dbReference type="PANTHER" id="PTHR34047:SF8">
    <property type="entry name" value="PROTEIN YKFC"/>
    <property type="match status" value="1"/>
</dbReference>
<comment type="similarity">
    <text evidence="1">Belongs to the bacterial reverse transcriptase family.</text>
</comment>
<keyword evidence="4" id="KW-1185">Reference proteome</keyword>
<dbReference type="InterPro" id="IPR051083">
    <property type="entry name" value="GrpII_Intron_Splice-Mob/Def"/>
</dbReference>
<proteinExistence type="inferred from homology"/>
<protein>
    <submittedName>
        <fullName evidence="3">Group II intron reverse transcriptase/maturase</fullName>
    </submittedName>
</protein>
<dbReference type="Proteomes" id="UP000198640">
    <property type="component" value="Unassembled WGS sequence"/>
</dbReference>
<name>A0A1H3PHU4_9PROT</name>
<evidence type="ECO:0000259" key="2">
    <source>
        <dbReference type="PROSITE" id="PS50878"/>
    </source>
</evidence>
<dbReference type="PROSITE" id="PS50878">
    <property type="entry name" value="RT_POL"/>
    <property type="match status" value="1"/>
</dbReference>
<dbReference type="SUPFAM" id="SSF56672">
    <property type="entry name" value="DNA/RNA polymerases"/>
    <property type="match status" value="1"/>
</dbReference>
<dbReference type="GO" id="GO:0003964">
    <property type="term" value="F:RNA-directed DNA polymerase activity"/>
    <property type="evidence" value="ECO:0007669"/>
    <property type="project" value="UniProtKB-KW"/>
</dbReference>
<evidence type="ECO:0000256" key="1">
    <source>
        <dbReference type="ARBA" id="ARBA00034120"/>
    </source>
</evidence>
<dbReference type="InterPro" id="IPR013597">
    <property type="entry name" value="Mat_intron_G2"/>
</dbReference>
<keyword evidence="3" id="KW-0548">Nucleotidyltransferase</keyword>
<sequence length="399" mass="44911">MEEKGIAKLLTTPEAVRTLQRKLYTKAKQEPAYRFYALYDKVWRADILMHVYCLVRANKGSSGVDGMNFEDIEQKTGIDTFLLELAQDLKNKTYTPSPVRRVMIPKADGSQRPLGIPTTRDRVAQMAVKLVIEPIFEADFCPNSYGFRPKKSAHGAVDEIAAALHQGYTRVIDADLSKYFDSIPHAKLLAVVAERIVDGAILHIIKLWLKAPVIGEDKDGTRKNVGGGKTNSKGTPQGGVISPLLSNCYLHLLDRIWERHQLHQKLEAQIVRYADDFVVLCAGKSYTHACPAPKSLVKIRDRITQLTARERTLIPLSDIVGSVNASLRGWANYFHYRNSSSALGKVKVHAEERLRIHLMNRHKIKDRRIGLGRFPSQQLYMKYGLYKVPTTAGWKSAHA</sequence>
<organism evidence="3 4">
    <name type="scientific">Nitrosomonas halophila</name>
    <dbReference type="NCBI Taxonomy" id="44576"/>
    <lineage>
        <taxon>Bacteria</taxon>
        <taxon>Pseudomonadati</taxon>
        <taxon>Pseudomonadota</taxon>
        <taxon>Betaproteobacteria</taxon>
        <taxon>Nitrosomonadales</taxon>
        <taxon>Nitrosomonadaceae</taxon>
        <taxon>Nitrosomonas</taxon>
    </lineage>
</organism>
<dbReference type="STRING" id="44576.SAMN05421881_10995"/>
<dbReference type="InterPro" id="IPR000477">
    <property type="entry name" value="RT_dom"/>
</dbReference>
<dbReference type="CDD" id="cd01651">
    <property type="entry name" value="RT_G2_intron"/>
    <property type="match status" value="1"/>
</dbReference>
<accession>A0A1H3PHU4</accession>
<dbReference type="Pfam" id="PF08388">
    <property type="entry name" value="GIIM"/>
    <property type="match status" value="1"/>
</dbReference>
<evidence type="ECO:0000313" key="3">
    <source>
        <dbReference type="EMBL" id="SDZ00732.1"/>
    </source>
</evidence>
<dbReference type="PANTHER" id="PTHR34047">
    <property type="entry name" value="NUCLEAR INTRON MATURASE 1, MITOCHONDRIAL-RELATED"/>
    <property type="match status" value="1"/>
</dbReference>
<reference evidence="3 4" key="1">
    <citation type="submission" date="2016-10" db="EMBL/GenBank/DDBJ databases">
        <authorList>
            <person name="de Groot N.N."/>
        </authorList>
    </citation>
    <scope>NUCLEOTIDE SEQUENCE [LARGE SCALE GENOMIC DNA]</scope>
    <source>
        <strain evidence="3 4">Nm1</strain>
    </source>
</reference>
<keyword evidence="3" id="KW-0808">Transferase</keyword>
<feature type="domain" description="Reverse transcriptase" evidence="2">
    <location>
        <begin position="85"/>
        <end position="335"/>
    </location>
</feature>
<dbReference type="EMBL" id="FNOY01000099">
    <property type="protein sequence ID" value="SDZ00732.1"/>
    <property type="molecule type" value="Genomic_DNA"/>
</dbReference>
<dbReference type="Pfam" id="PF00078">
    <property type="entry name" value="RVT_1"/>
    <property type="match status" value="1"/>
</dbReference>
<keyword evidence="3" id="KW-0695">RNA-directed DNA polymerase</keyword>
<dbReference type="InterPro" id="IPR043502">
    <property type="entry name" value="DNA/RNA_pol_sf"/>
</dbReference>
<dbReference type="AlphaFoldDB" id="A0A1H3PHU4"/>